<reference evidence="2 3" key="1">
    <citation type="journal article" date="2024" name="Chem. Sci.">
        <title>Discovery of megapolipeptins by genome mining of a Burkholderiales bacteria collection.</title>
        <authorList>
            <person name="Paulo B.S."/>
            <person name="Recchia M.J.J."/>
            <person name="Lee S."/>
            <person name="Fergusson C.H."/>
            <person name="Romanowski S.B."/>
            <person name="Hernandez A."/>
            <person name="Krull N."/>
            <person name="Liu D.Y."/>
            <person name="Cavanagh H."/>
            <person name="Bos A."/>
            <person name="Gray C.A."/>
            <person name="Murphy B.T."/>
            <person name="Linington R.G."/>
            <person name="Eustaquio A.S."/>
        </authorList>
    </citation>
    <scope>NUCLEOTIDE SEQUENCE [LARGE SCALE GENOMIC DNA]</scope>
    <source>
        <strain evidence="2 3">RL17-350-BIC-E</strain>
    </source>
</reference>
<keyword evidence="1" id="KW-0812">Transmembrane</keyword>
<keyword evidence="3" id="KW-1185">Reference proteome</keyword>
<evidence type="ECO:0008006" key="4">
    <source>
        <dbReference type="Google" id="ProtNLM"/>
    </source>
</evidence>
<keyword evidence="1" id="KW-1133">Transmembrane helix</keyword>
<organism evidence="2 3">
    <name type="scientific">Paraburkholderia strydomiana</name>
    <dbReference type="NCBI Taxonomy" id="1245417"/>
    <lineage>
        <taxon>Bacteria</taxon>
        <taxon>Pseudomonadati</taxon>
        <taxon>Pseudomonadota</taxon>
        <taxon>Betaproteobacteria</taxon>
        <taxon>Burkholderiales</taxon>
        <taxon>Burkholderiaceae</taxon>
        <taxon>Paraburkholderia</taxon>
    </lineage>
</organism>
<comment type="caution">
    <text evidence="2">The sequence shown here is derived from an EMBL/GenBank/DDBJ whole genome shotgun (WGS) entry which is preliminary data.</text>
</comment>
<evidence type="ECO:0000313" key="2">
    <source>
        <dbReference type="EMBL" id="MFM0718033.1"/>
    </source>
</evidence>
<gene>
    <name evidence="2" type="ORF">PQQ73_17015</name>
</gene>
<evidence type="ECO:0000256" key="1">
    <source>
        <dbReference type="SAM" id="Phobius"/>
    </source>
</evidence>
<dbReference type="Proteomes" id="UP001629392">
    <property type="component" value="Unassembled WGS sequence"/>
</dbReference>
<dbReference type="EMBL" id="JAQQCL010000012">
    <property type="protein sequence ID" value="MFM0718033.1"/>
    <property type="molecule type" value="Genomic_DNA"/>
</dbReference>
<keyword evidence="1" id="KW-0472">Membrane</keyword>
<accession>A0ABW9EFU4</accession>
<proteinExistence type="predicted"/>
<sequence length="129" mass="13493">MRTTQQISITLPNDMAHVVRGKVLRVLCSIVGAFAIWTLAACQHTTPSSSIGVGNPYPVSSYVCDETRLAVRLMGERASVSVDGAAAVDLPSIGNSGTTFSNGRQTLIIEQGRTSWAVGRAMPVACTGG</sequence>
<feature type="transmembrane region" description="Helical" evidence="1">
    <location>
        <begin position="23"/>
        <end position="40"/>
    </location>
</feature>
<protein>
    <recommendedName>
        <fullName evidence="4">C-type lysozyme inhibitor domain-containing protein</fullName>
    </recommendedName>
</protein>
<dbReference type="RefSeq" id="WP_408141655.1">
    <property type="nucleotide sequence ID" value="NZ_JAQQCJ010000009.1"/>
</dbReference>
<name>A0ABW9EFU4_9BURK</name>
<evidence type="ECO:0000313" key="3">
    <source>
        <dbReference type="Proteomes" id="UP001629392"/>
    </source>
</evidence>